<organism evidence="2 3">
    <name type="scientific">Streptomyces mashuensis</name>
    <dbReference type="NCBI Taxonomy" id="33904"/>
    <lineage>
        <taxon>Bacteria</taxon>
        <taxon>Bacillati</taxon>
        <taxon>Actinomycetota</taxon>
        <taxon>Actinomycetes</taxon>
        <taxon>Kitasatosporales</taxon>
        <taxon>Streptomycetaceae</taxon>
        <taxon>Streptomyces</taxon>
    </lineage>
</organism>
<evidence type="ECO:0000313" key="3">
    <source>
        <dbReference type="Proteomes" id="UP000638313"/>
    </source>
</evidence>
<comment type="caution">
    <text evidence="2">The sequence shown here is derived from an EMBL/GenBank/DDBJ whole genome shotgun (WGS) entry which is preliminary data.</text>
</comment>
<feature type="chain" id="PRO_5039438546" description="Secreted protein" evidence="1">
    <location>
        <begin position="27"/>
        <end position="154"/>
    </location>
</feature>
<evidence type="ECO:0000256" key="1">
    <source>
        <dbReference type="SAM" id="SignalP"/>
    </source>
</evidence>
<reference evidence="2" key="2">
    <citation type="submission" date="2020-09" db="EMBL/GenBank/DDBJ databases">
        <authorList>
            <person name="Sun Q."/>
            <person name="Ohkuma M."/>
        </authorList>
    </citation>
    <scope>NUCLEOTIDE SEQUENCE</scope>
    <source>
        <strain evidence="2">JCM 4059</strain>
    </source>
</reference>
<name>A0A919B420_9ACTN</name>
<dbReference type="AlphaFoldDB" id="A0A919B420"/>
<proteinExistence type="predicted"/>
<sequence length="154" mass="15079">MSSPSPRLRRTVARLGLTVSAGAALAAAGAAEAHASPQVPSATLGRTDVGAAFEGTGIALEKSVEGLSPVVKSFKYHPLAATGVDPLDNGASTQVSNFKPVGTRLVTAPVTDRGQVQDLPVAGQALGVLPGGTTPAGAPAAAPAALGPLSLNAR</sequence>
<feature type="signal peptide" evidence="1">
    <location>
        <begin position="1"/>
        <end position="26"/>
    </location>
</feature>
<dbReference type="Proteomes" id="UP000638313">
    <property type="component" value="Unassembled WGS sequence"/>
</dbReference>
<accession>A0A919B420</accession>
<dbReference type="RefSeq" id="WP_190130289.1">
    <property type="nucleotide sequence ID" value="NZ_BNBD01000005.1"/>
</dbReference>
<keyword evidence="3" id="KW-1185">Reference proteome</keyword>
<dbReference type="EMBL" id="BNBD01000005">
    <property type="protein sequence ID" value="GHF48784.1"/>
    <property type="molecule type" value="Genomic_DNA"/>
</dbReference>
<dbReference type="PROSITE" id="PS51318">
    <property type="entry name" value="TAT"/>
    <property type="match status" value="1"/>
</dbReference>
<keyword evidence="1" id="KW-0732">Signal</keyword>
<protein>
    <recommendedName>
        <fullName evidence="4">Secreted protein</fullName>
    </recommendedName>
</protein>
<evidence type="ECO:0008006" key="4">
    <source>
        <dbReference type="Google" id="ProtNLM"/>
    </source>
</evidence>
<evidence type="ECO:0000313" key="2">
    <source>
        <dbReference type="EMBL" id="GHF48784.1"/>
    </source>
</evidence>
<gene>
    <name evidence="2" type="ORF">GCM10010218_32840</name>
</gene>
<reference evidence="2" key="1">
    <citation type="journal article" date="2014" name="Int. J. Syst. Evol. Microbiol.">
        <title>Complete genome sequence of Corynebacterium casei LMG S-19264T (=DSM 44701T), isolated from a smear-ripened cheese.</title>
        <authorList>
            <consortium name="US DOE Joint Genome Institute (JGI-PGF)"/>
            <person name="Walter F."/>
            <person name="Albersmeier A."/>
            <person name="Kalinowski J."/>
            <person name="Ruckert C."/>
        </authorList>
    </citation>
    <scope>NUCLEOTIDE SEQUENCE</scope>
    <source>
        <strain evidence="2">JCM 4059</strain>
    </source>
</reference>
<dbReference type="InterPro" id="IPR006311">
    <property type="entry name" value="TAT_signal"/>
</dbReference>